<reference evidence="3" key="1">
    <citation type="submission" date="2022-11" db="UniProtKB">
        <authorList>
            <consortium name="WormBaseParasite"/>
        </authorList>
    </citation>
    <scope>IDENTIFICATION</scope>
</reference>
<dbReference type="SMART" id="SM00289">
    <property type="entry name" value="WR1"/>
    <property type="match status" value="2"/>
</dbReference>
<name>A0A914XDM5_9BILA</name>
<dbReference type="WBParaSite" id="PSAMB.scaffold7188size8072.g29731.t1">
    <property type="protein sequence ID" value="PSAMB.scaffold7188size8072.g29731.t1"/>
    <property type="gene ID" value="PSAMB.scaffold7188size8072.g29731"/>
</dbReference>
<organism evidence="2 3">
    <name type="scientific">Plectus sambesii</name>
    <dbReference type="NCBI Taxonomy" id="2011161"/>
    <lineage>
        <taxon>Eukaryota</taxon>
        <taxon>Metazoa</taxon>
        <taxon>Ecdysozoa</taxon>
        <taxon>Nematoda</taxon>
        <taxon>Chromadorea</taxon>
        <taxon>Plectida</taxon>
        <taxon>Plectina</taxon>
        <taxon>Plectoidea</taxon>
        <taxon>Plectidae</taxon>
        <taxon>Plectus</taxon>
    </lineage>
</organism>
<proteinExistence type="predicted"/>
<protein>
    <submittedName>
        <fullName evidence="3">Uncharacterized protein</fullName>
    </submittedName>
</protein>
<evidence type="ECO:0000313" key="2">
    <source>
        <dbReference type="Proteomes" id="UP000887566"/>
    </source>
</evidence>
<evidence type="ECO:0000313" key="3">
    <source>
        <dbReference type="WBParaSite" id="PSAMB.scaffold7188size8072.g29731.t1"/>
    </source>
</evidence>
<accession>A0A914XDM5</accession>
<feature type="signal peptide" evidence="1">
    <location>
        <begin position="1"/>
        <end position="20"/>
    </location>
</feature>
<evidence type="ECO:0000256" key="1">
    <source>
        <dbReference type="SAM" id="SignalP"/>
    </source>
</evidence>
<dbReference type="Proteomes" id="UP000887566">
    <property type="component" value="Unplaced"/>
</dbReference>
<dbReference type="InterPro" id="IPR006150">
    <property type="entry name" value="Cys_repeat_1"/>
</dbReference>
<feature type="chain" id="PRO_5038022720" evidence="1">
    <location>
        <begin position="21"/>
        <end position="105"/>
    </location>
</feature>
<keyword evidence="2" id="KW-1185">Reference proteome</keyword>
<sequence>MTKLLLLVAFTIAILATAAAQSNRCPATEIEQPSKASCLSSVCTPGYTCKYSAVASNYVCCAPANRCPATEMEQPSKASCLSSVCTTGYTCKYSAVASNYVCCAP</sequence>
<dbReference type="AlphaFoldDB" id="A0A914XDM5"/>
<keyword evidence="1" id="KW-0732">Signal</keyword>